<reference evidence="2" key="1">
    <citation type="submission" date="2013-07" db="EMBL/GenBank/DDBJ databases">
        <title>The genome of an arbuscular mycorrhizal fungus provides insights into the evolution of the oldest plant symbiosis.</title>
        <authorList>
            <consortium name="DOE Joint Genome Institute"/>
            <person name="Tisserant E."/>
            <person name="Malbreil M."/>
            <person name="Kuo A."/>
            <person name="Kohler A."/>
            <person name="Symeonidi A."/>
            <person name="Balestrini R."/>
            <person name="Charron P."/>
            <person name="Duensing N."/>
            <person name="Frei-dit-Frey N."/>
            <person name="Gianinazzi-Pearson V."/>
            <person name="Gilbert B."/>
            <person name="Handa Y."/>
            <person name="Hijri M."/>
            <person name="Kaul R."/>
            <person name="Kawaguchi M."/>
            <person name="Krajinski F."/>
            <person name="Lammers P."/>
            <person name="Lapierre D."/>
            <person name="Masclaux F.G."/>
            <person name="Murat C."/>
            <person name="Morin E."/>
            <person name="Ndikumana S."/>
            <person name="Pagni M."/>
            <person name="Petitpierre D."/>
            <person name="Requena N."/>
            <person name="Rosikiewicz P."/>
            <person name="Riley R."/>
            <person name="Saito K."/>
            <person name="San Clemente H."/>
            <person name="Shapiro H."/>
            <person name="van Tuinen D."/>
            <person name="Becard G."/>
            <person name="Bonfante P."/>
            <person name="Paszkowski U."/>
            <person name="Shachar-Hill Y."/>
            <person name="Young J.P."/>
            <person name="Sanders I.R."/>
            <person name="Henrissat B."/>
            <person name="Rensing S.A."/>
            <person name="Grigoriev I.V."/>
            <person name="Corradi N."/>
            <person name="Roux C."/>
            <person name="Martin F."/>
        </authorList>
    </citation>
    <scope>NUCLEOTIDE SEQUENCE</scope>
    <source>
        <strain evidence="2">DAOM 197198</strain>
    </source>
</reference>
<feature type="transmembrane region" description="Helical" evidence="1">
    <location>
        <begin position="15"/>
        <end position="38"/>
    </location>
</feature>
<evidence type="ECO:0000256" key="1">
    <source>
        <dbReference type="SAM" id="Phobius"/>
    </source>
</evidence>
<accession>U9SVU7</accession>
<dbReference type="HOGENOM" id="CLU_717947_0_0_1"/>
<keyword evidence="1" id="KW-0472">Membrane</keyword>
<feature type="transmembrane region" description="Helical" evidence="1">
    <location>
        <begin position="87"/>
        <end position="105"/>
    </location>
</feature>
<sequence>MEAAVNYKWIPTRNYYFRIFVTYILFAACFAALVGCYLGHAEATGHLRNFLVFLFILFYYSGIYLFLVECRQCQHHSWRYYLDFFNFVDLASIVTSIVMVSVYITPSFKKSNAFADVVTTSNITAGFSFTMLLLWFEFTSSYTIQNSAGETISTSVQDFNRKLDNPSKNFGTSFLSTYAWLRGSYPQEATWNFWAVEALTLIGSLFLITVVQNIFIAFIWAVYAEAFEKGRVALLRYRAELISDYEALDEIHFSHPPSEPEYIYYLGKSKSYDTWEGIVKKRELKKIYEDLESKMNKTRLSFKGDGDDENSFLNYKEVKEPVNKYENINIESIDDDNISRSDESLNEYYNENDNEEEDDDKENIGDIGLLHRKVNEILQNIKVFH</sequence>
<gene>
    <name evidence="2" type="ORF">GLOINDRAFT_312684</name>
</gene>
<keyword evidence="1" id="KW-0812">Transmembrane</keyword>
<dbReference type="EMBL" id="KI301370">
    <property type="protein sequence ID" value="ERZ95285.1"/>
    <property type="molecule type" value="Genomic_DNA"/>
</dbReference>
<dbReference type="AlphaFoldDB" id="U9SVU7"/>
<feature type="transmembrane region" description="Helical" evidence="1">
    <location>
        <begin position="50"/>
        <end position="67"/>
    </location>
</feature>
<dbReference type="VEuPathDB" id="FungiDB:RhiirFUN_014590"/>
<evidence type="ECO:0008006" key="3">
    <source>
        <dbReference type="Google" id="ProtNLM"/>
    </source>
</evidence>
<organism evidence="2">
    <name type="scientific">Rhizophagus irregularis (strain DAOM 181602 / DAOM 197198 / MUCL 43194)</name>
    <name type="common">Arbuscular mycorrhizal fungus</name>
    <name type="synonym">Glomus intraradices</name>
    <dbReference type="NCBI Taxonomy" id="747089"/>
    <lineage>
        <taxon>Eukaryota</taxon>
        <taxon>Fungi</taxon>
        <taxon>Fungi incertae sedis</taxon>
        <taxon>Mucoromycota</taxon>
        <taxon>Glomeromycotina</taxon>
        <taxon>Glomeromycetes</taxon>
        <taxon>Glomerales</taxon>
        <taxon>Glomeraceae</taxon>
        <taxon>Rhizophagus</taxon>
    </lineage>
</organism>
<proteinExistence type="predicted"/>
<evidence type="ECO:0000313" key="2">
    <source>
        <dbReference type="EMBL" id="ERZ95285.1"/>
    </source>
</evidence>
<keyword evidence="1" id="KW-1133">Transmembrane helix</keyword>
<name>U9SVU7_RHIID</name>
<feature type="transmembrane region" description="Helical" evidence="1">
    <location>
        <begin position="201"/>
        <end position="223"/>
    </location>
</feature>
<protein>
    <recommendedName>
        <fullName evidence="3">Ion transport domain-containing protein</fullName>
    </recommendedName>
</protein>
<feature type="transmembrane region" description="Helical" evidence="1">
    <location>
        <begin position="117"/>
        <end position="136"/>
    </location>
</feature>